<keyword evidence="2" id="KW-0677">Repeat</keyword>
<dbReference type="AlphaFoldDB" id="A0A1G9THK0"/>
<keyword evidence="4" id="KW-1185">Reference proteome</keyword>
<dbReference type="Pfam" id="PF24681">
    <property type="entry name" value="Kelch_KLHDC2_KLHL20_DRC7"/>
    <property type="match status" value="1"/>
</dbReference>
<dbReference type="InterPro" id="IPR011043">
    <property type="entry name" value="Gal_Oxase/kelch_b-propeller"/>
</dbReference>
<dbReference type="PROSITE" id="PS51257">
    <property type="entry name" value="PROKAR_LIPOPROTEIN"/>
    <property type="match status" value="1"/>
</dbReference>
<gene>
    <name evidence="3" type="ORF">SAMN04488514_10973</name>
</gene>
<dbReference type="STRING" id="192904.SAMN04488514_10973"/>
<evidence type="ECO:0000256" key="1">
    <source>
        <dbReference type="ARBA" id="ARBA00022441"/>
    </source>
</evidence>
<reference evidence="3 4" key="1">
    <citation type="submission" date="2016-10" db="EMBL/GenBank/DDBJ databases">
        <authorList>
            <person name="de Groot N.N."/>
        </authorList>
    </citation>
    <scope>NUCLEOTIDE SEQUENCE [LARGE SCALE GENOMIC DNA]</scope>
    <source>
        <strain evidence="3 4">DSM 19886</strain>
    </source>
</reference>
<dbReference type="EMBL" id="FNGV01000009">
    <property type="protein sequence ID" value="SDM47201.1"/>
    <property type="molecule type" value="Genomic_DNA"/>
</dbReference>
<dbReference type="InterPro" id="IPR015915">
    <property type="entry name" value="Kelch-typ_b-propeller"/>
</dbReference>
<dbReference type="Gene3D" id="2.60.40.10">
    <property type="entry name" value="Immunoglobulins"/>
    <property type="match status" value="1"/>
</dbReference>
<dbReference type="PANTHER" id="PTHR46376">
    <property type="entry name" value="LEUCINE-ZIPPER-LIKE TRANSCRIPTIONAL REGULATOR 1"/>
    <property type="match status" value="1"/>
</dbReference>
<keyword evidence="1" id="KW-0880">Kelch repeat</keyword>
<dbReference type="SUPFAM" id="SSF50965">
    <property type="entry name" value="Galactose oxidase, central domain"/>
    <property type="match status" value="1"/>
</dbReference>
<dbReference type="Gene3D" id="2.120.10.80">
    <property type="entry name" value="Kelch-type beta propeller"/>
    <property type="match status" value="2"/>
</dbReference>
<organism evidence="3 4">
    <name type="scientific">Kriegella aquimaris</name>
    <dbReference type="NCBI Taxonomy" id="192904"/>
    <lineage>
        <taxon>Bacteria</taxon>
        <taxon>Pseudomonadati</taxon>
        <taxon>Bacteroidota</taxon>
        <taxon>Flavobacteriia</taxon>
        <taxon>Flavobacteriales</taxon>
        <taxon>Flavobacteriaceae</taxon>
        <taxon>Kriegella</taxon>
    </lineage>
</organism>
<accession>A0A1G9THK0</accession>
<name>A0A1G9THK0_9FLAO</name>
<proteinExistence type="predicted"/>
<dbReference type="PANTHER" id="PTHR46376:SF1">
    <property type="entry name" value="LEUCINE-ZIPPER-LIKE TRANSCRIPTIONAL REGULATOR 1"/>
    <property type="match status" value="1"/>
</dbReference>
<dbReference type="RefSeq" id="WP_089892111.1">
    <property type="nucleotide sequence ID" value="NZ_FNGV01000009.1"/>
</dbReference>
<protein>
    <submittedName>
        <fullName evidence="3">Kelch motif-containing protein</fullName>
    </submittedName>
</protein>
<dbReference type="InterPro" id="IPR051568">
    <property type="entry name" value="LZTR1/Attractin"/>
</dbReference>
<evidence type="ECO:0000313" key="4">
    <source>
        <dbReference type="Proteomes" id="UP000199440"/>
    </source>
</evidence>
<evidence type="ECO:0000313" key="3">
    <source>
        <dbReference type="EMBL" id="SDM47201.1"/>
    </source>
</evidence>
<dbReference type="OrthoDB" id="211220at2"/>
<evidence type="ECO:0000256" key="2">
    <source>
        <dbReference type="ARBA" id="ARBA00022737"/>
    </source>
</evidence>
<dbReference type="InterPro" id="IPR013783">
    <property type="entry name" value="Ig-like_fold"/>
</dbReference>
<sequence length="439" mass="46914">MKTTRISLFGLMGIALLSCSKSDDSTPPKIDPDPDPVNQAPAAFDLLTAADGAEGVDVLPTLTWETATDPDGDTVSYDVFLDGSADPTTLLSGAVGATTVTGTERLHFLTPYNWKVIAKDTEGATTASGVFGFTTRGLRVPAAATVEAAAFSPKIALSSVAFGDKLWVIGGRDSAGFQEEVWSTSDGAAWSLVTEEPGFLGRASHATAVFQDKMWVMGGTSIREVAPTPENPSGDEQYYMNDVWSSVNGTDWVELTSEAAFAKRDGLTSAVLGDRLFVMGGYDGTYMNDVWSTTDGEVWEQVVASAEFSARSGHTTVVFDDKIWVIGGWDGIKRLNDVWYSADGITWSQATGAAEFSARVNPTAAVFDGKLWVIAGYASTAVNDIWFSADGITWEQASGDETFPVRGDHTTAVFDDKIWVIGGNDGSLDQKYNDVWALD</sequence>
<dbReference type="Proteomes" id="UP000199440">
    <property type="component" value="Unassembled WGS sequence"/>
</dbReference>